<feature type="transmembrane region" description="Helical" evidence="8">
    <location>
        <begin position="376"/>
        <end position="399"/>
    </location>
</feature>
<feature type="transmembrane region" description="Helical" evidence="8">
    <location>
        <begin position="343"/>
        <end position="364"/>
    </location>
</feature>
<evidence type="ECO:0000256" key="2">
    <source>
        <dbReference type="ARBA" id="ARBA00010992"/>
    </source>
</evidence>
<reference evidence="10" key="2">
    <citation type="journal article" date="2010" name="Nature">
        <title>Comparative genomics reveals mobile pathogenicity chromosomes in Fusarium.</title>
        <authorList>
            <person name="Ma L.J."/>
            <person name="van der Does H.C."/>
            <person name="Borkovich K.A."/>
            <person name="Coleman J.J."/>
            <person name="Daboussi M.J."/>
            <person name="Di Pietro A."/>
            <person name="Dufresne M."/>
            <person name="Freitag M."/>
            <person name="Grabherr M."/>
            <person name="Henrissat B."/>
            <person name="Houterman P.M."/>
            <person name="Kang S."/>
            <person name="Shim W.B."/>
            <person name="Woloshuk C."/>
            <person name="Xie X."/>
            <person name="Xu J.R."/>
            <person name="Antoniw J."/>
            <person name="Baker S.E."/>
            <person name="Bluhm B.H."/>
            <person name="Breakspear A."/>
            <person name="Brown D.W."/>
            <person name="Butchko R.A."/>
            <person name="Chapman S."/>
            <person name="Coulson R."/>
            <person name="Coutinho P.M."/>
            <person name="Danchin E.G."/>
            <person name="Diener A."/>
            <person name="Gale L.R."/>
            <person name="Gardiner D.M."/>
            <person name="Goff S."/>
            <person name="Hammond-Kosack K.E."/>
            <person name="Hilburn K."/>
            <person name="Hua-Van A."/>
            <person name="Jonkers W."/>
            <person name="Kazan K."/>
            <person name="Kodira C.D."/>
            <person name="Koehrsen M."/>
            <person name="Kumar L."/>
            <person name="Lee Y.H."/>
            <person name="Li L."/>
            <person name="Manners J.M."/>
            <person name="Miranda-Saavedra D."/>
            <person name="Mukherjee M."/>
            <person name="Park G."/>
            <person name="Park J."/>
            <person name="Park S.Y."/>
            <person name="Proctor R.H."/>
            <person name="Regev A."/>
            <person name="Ruiz-Roldan M.C."/>
            <person name="Sain D."/>
            <person name="Sakthikumar S."/>
            <person name="Sykes S."/>
            <person name="Schwartz D.C."/>
            <person name="Turgeon B.G."/>
            <person name="Wapinski I."/>
            <person name="Yoder O."/>
            <person name="Young S."/>
            <person name="Zeng Q."/>
            <person name="Zhou S."/>
            <person name="Galagan J."/>
            <person name="Cuomo C.A."/>
            <person name="Kistler H.C."/>
            <person name="Rep M."/>
        </authorList>
    </citation>
    <scope>NUCLEOTIDE SEQUENCE [LARGE SCALE GENOMIC DNA]</scope>
    <source>
        <strain evidence="10">4287</strain>
    </source>
</reference>
<evidence type="ECO:0000256" key="3">
    <source>
        <dbReference type="ARBA" id="ARBA00022448"/>
    </source>
</evidence>
<sequence length="519" mass="56365">MHNFPSSQRAGNEISPPKHYWWQNIRLMISAFFLALCFFTFGYDGSVIGGVYAMPAFIFDFSSPTNVALPAKDISIMTAVLVVGAVIGTALAAWLGDVIGRRKTLWIACVISLIGSAVQTGATNVALMTFGHTLAYTASLMMLPMAAASLGELSPSSIRGAMVAISIVSINAAGIVSGGINLATHAVLNSMSYRLPLGLQCLWPIIIVIGLFFVVDSPTYYIIKGNEALARSSLRQVRQGYSDDEIEIEIATLKQQTDVETDQNSVVLMDLFRGHNLRRTLLALSIANMQQLSGIAFATNYATVFLSQIGTANPFLLTLGLNILSVGGSIVGVFLVDSVGRRTLALSTFTALFIINTTIGGLGFADATKQIVPRLMAAFCLMFGFFYACGFGPLTYVIAAEMPTARLRNKTSAFAFALNSVFALVVALTLPYIANADQLNLGAKTYLIFSIWMLFCITIVYFCLPETRGRTPAELDELFAARVPARQFKDYQFDVAISRIDIETVKDVDVKVQRDERLD</sequence>
<dbReference type="OrthoDB" id="6612291at2759"/>
<keyword evidence="3 7" id="KW-0813">Transport</keyword>
<dbReference type="InterPro" id="IPR005828">
    <property type="entry name" value="MFS_sugar_transport-like"/>
</dbReference>
<dbReference type="NCBIfam" id="TIGR00879">
    <property type="entry name" value="SP"/>
    <property type="match status" value="1"/>
</dbReference>
<feature type="transmembrane region" description="Helical" evidence="8">
    <location>
        <begin position="133"/>
        <end position="151"/>
    </location>
</feature>
<feature type="transmembrane region" description="Helical" evidence="8">
    <location>
        <begin position="315"/>
        <end position="336"/>
    </location>
</feature>
<evidence type="ECO:0000313" key="10">
    <source>
        <dbReference type="EMBL" id="KNB17573.1"/>
    </source>
</evidence>
<dbReference type="PANTHER" id="PTHR48022:SF27">
    <property type="entry name" value="MAJOR FACILITATOR SUPERFAMILY (MFS) PROFILE DOMAIN-CONTAINING PROTEIN"/>
    <property type="match status" value="1"/>
</dbReference>
<evidence type="ECO:0000256" key="5">
    <source>
        <dbReference type="ARBA" id="ARBA00022989"/>
    </source>
</evidence>
<dbReference type="GeneID" id="28962680"/>
<dbReference type="SUPFAM" id="SSF103473">
    <property type="entry name" value="MFS general substrate transporter"/>
    <property type="match status" value="1"/>
</dbReference>
<dbReference type="FunFam" id="1.20.1250.20:FF:000078">
    <property type="entry name" value="MFS maltose transporter, putative"/>
    <property type="match status" value="1"/>
</dbReference>
<dbReference type="PROSITE" id="PS00216">
    <property type="entry name" value="SUGAR_TRANSPORT_1"/>
    <property type="match status" value="1"/>
</dbReference>
<feature type="transmembrane region" description="Helical" evidence="8">
    <location>
        <begin position="163"/>
        <end position="182"/>
    </location>
</feature>
<feature type="transmembrane region" description="Helical" evidence="8">
    <location>
        <begin position="202"/>
        <end position="223"/>
    </location>
</feature>
<comment type="similarity">
    <text evidence="2 7">Belongs to the major facilitator superfamily. Sugar transporter (TC 2.A.1.1) family.</text>
</comment>
<evidence type="ECO:0000313" key="11">
    <source>
        <dbReference type="Proteomes" id="UP000009097"/>
    </source>
</evidence>
<reference evidence="10" key="1">
    <citation type="submission" date="2007-04" db="EMBL/GenBank/DDBJ databases">
        <authorList>
            <consortium name="The Broad Institute Genome Sequencing Platform"/>
            <person name="Birren B."/>
            <person name="Lander E."/>
            <person name="Galagan J."/>
            <person name="Nusbaum C."/>
            <person name="Devon K."/>
            <person name="Ma L.-J."/>
            <person name="Jaffe D."/>
            <person name="Butler J."/>
            <person name="Alvarez P."/>
            <person name="Gnerre S."/>
            <person name="Grabherr M."/>
            <person name="Kleber M."/>
            <person name="Mauceli E."/>
            <person name="Brockman W."/>
            <person name="MacCallum I.A."/>
            <person name="Young S."/>
            <person name="LaButti K."/>
            <person name="DeCaprio D."/>
            <person name="Crawford M."/>
            <person name="Koehrsen M."/>
            <person name="Engels R."/>
            <person name="Montgomery P."/>
            <person name="Pearson M."/>
            <person name="Howarth C."/>
            <person name="Larson L."/>
            <person name="White J."/>
            <person name="O'Leary S."/>
            <person name="Kodira C."/>
            <person name="Zeng Q."/>
            <person name="Yandava C."/>
            <person name="Alvarado L."/>
            <person name="Kistler C."/>
            <person name="Shim W.-B."/>
            <person name="Kang S."/>
            <person name="Woloshuk C."/>
        </authorList>
    </citation>
    <scope>NUCLEOTIDE SEQUENCE</scope>
    <source>
        <strain evidence="10">4287</strain>
    </source>
</reference>
<dbReference type="InterPro" id="IPR005829">
    <property type="entry name" value="Sugar_transporter_CS"/>
</dbReference>
<dbReference type="VEuPathDB" id="FungiDB:FOXG_21974"/>
<protein>
    <recommendedName>
        <fullName evidence="9">Major facilitator superfamily (MFS) profile domain-containing protein</fullName>
    </recommendedName>
</protein>
<organism evidence="10 11">
    <name type="scientific">Fusarium oxysporum f. sp. lycopersici (strain 4287 / CBS 123668 / FGSC 9935 / NRRL 34936)</name>
    <name type="common">Fusarium vascular wilt of tomato</name>
    <dbReference type="NCBI Taxonomy" id="426428"/>
    <lineage>
        <taxon>Eukaryota</taxon>
        <taxon>Fungi</taxon>
        <taxon>Dikarya</taxon>
        <taxon>Ascomycota</taxon>
        <taxon>Pezizomycotina</taxon>
        <taxon>Sordariomycetes</taxon>
        <taxon>Hypocreomycetidae</taxon>
        <taxon>Hypocreales</taxon>
        <taxon>Nectriaceae</taxon>
        <taxon>Fusarium</taxon>
        <taxon>Fusarium oxysporum species complex</taxon>
    </lineage>
</organism>
<dbReference type="InterPro" id="IPR050360">
    <property type="entry name" value="MFS_Sugar_Transporters"/>
</dbReference>
<gene>
    <name evidence="10" type="ORF">FOXG_21974</name>
</gene>
<feature type="transmembrane region" description="Helical" evidence="8">
    <location>
        <begin position="446"/>
        <end position="464"/>
    </location>
</feature>
<keyword evidence="4 8" id="KW-0812">Transmembrane</keyword>
<dbReference type="Gene3D" id="1.20.1250.20">
    <property type="entry name" value="MFS general substrate transporter like domains"/>
    <property type="match status" value="1"/>
</dbReference>
<feature type="domain" description="Major facilitator superfamily (MFS) profile" evidence="9">
    <location>
        <begin position="30"/>
        <end position="468"/>
    </location>
</feature>
<keyword evidence="5 8" id="KW-1133">Transmembrane helix</keyword>
<dbReference type="InterPro" id="IPR036259">
    <property type="entry name" value="MFS_trans_sf"/>
</dbReference>
<dbReference type="KEGG" id="fox:FOXG_21974"/>
<dbReference type="RefSeq" id="XP_018255618.1">
    <property type="nucleotide sequence ID" value="XM_018402354.1"/>
</dbReference>
<proteinExistence type="inferred from homology"/>
<evidence type="ECO:0000256" key="4">
    <source>
        <dbReference type="ARBA" id="ARBA00022692"/>
    </source>
</evidence>
<dbReference type="GO" id="GO:0016020">
    <property type="term" value="C:membrane"/>
    <property type="evidence" value="ECO:0007669"/>
    <property type="project" value="UniProtKB-SubCell"/>
</dbReference>
<feature type="transmembrane region" description="Helical" evidence="8">
    <location>
        <begin position="74"/>
        <end position="93"/>
    </location>
</feature>
<accession>A0A0J9W3V3</accession>
<dbReference type="EMBL" id="DS231722">
    <property type="protein sequence ID" value="KNB17573.1"/>
    <property type="molecule type" value="Genomic_DNA"/>
</dbReference>
<comment type="subcellular location">
    <subcellularLocation>
        <location evidence="1">Membrane</location>
        <topology evidence="1">Multi-pass membrane protein</topology>
    </subcellularLocation>
</comment>
<dbReference type="Pfam" id="PF00083">
    <property type="entry name" value="Sugar_tr"/>
    <property type="match status" value="1"/>
</dbReference>
<evidence type="ECO:0000259" key="9">
    <source>
        <dbReference type="PROSITE" id="PS50850"/>
    </source>
</evidence>
<feature type="transmembrane region" description="Helical" evidence="8">
    <location>
        <begin position="105"/>
        <end position="127"/>
    </location>
</feature>
<evidence type="ECO:0000256" key="1">
    <source>
        <dbReference type="ARBA" id="ARBA00004141"/>
    </source>
</evidence>
<dbReference type="InterPro" id="IPR020846">
    <property type="entry name" value="MFS_dom"/>
</dbReference>
<dbReference type="PROSITE" id="PS50850">
    <property type="entry name" value="MFS"/>
    <property type="match status" value="1"/>
</dbReference>
<evidence type="ECO:0000256" key="7">
    <source>
        <dbReference type="RuleBase" id="RU003346"/>
    </source>
</evidence>
<feature type="transmembrane region" description="Helical" evidence="8">
    <location>
        <begin position="27"/>
        <end position="54"/>
    </location>
</feature>
<keyword evidence="6 8" id="KW-0472">Membrane</keyword>
<feature type="transmembrane region" description="Helical" evidence="8">
    <location>
        <begin position="281"/>
        <end position="303"/>
    </location>
</feature>
<dbReference type="InterPro" id="IPR003663">
    <property type="entry name" value="Sugar/inositol_transpt"/>
</dbReference>
<dbReference type="GO" id="GO:0005351">
    <property type="term" value="F:carbohydrate:proton symporter activity"/>
    <property type="evidence" value="ECO:0007669"/>
    <property type="project" value="TreeGrafter"/>
</dbReference>
<dbReference type="PANTHER" id="PTHR48022">
    <property type="entry name" value="PLASTIDIC GLUCOSE TRANSPORTER 4"/>
    <property type="match status" value="1"/>
</dbReference>
<dbReference type="Proteomes" id="UP000009097">
    <property type="component" value="Unassembled WGS sequence"/>
</dbReference>
<evidence type="ECO:0000256" key="8">
    <source>
        <dbReference type="SAM" id="Phobius"/>
    </source>
</evidence>
<feature type="transmembrane region" description="Helical" evidence="8">
    <location>
        <begin position="411"/>
        <end position="434"/>
    </location>
</feature>
<dbReference type="AlphaFoldDB" id="A0A0J9W3V3"/>
<name>A0A0J9W3V3_FUSO4</name>
<evidence type="ECO:0000256" key="6">
    <source>
        <dbReference type="ARBA" id="ARBA00023136"/>
    </source>
</evidence>